<dbReference type="AlphaFoldDB" id="A0A0J1FUY9"/>
<dbReference type="Proteomes" id="UP000036356">
    <property type="component" value="Unassembled WGS sequence"/>
</dbReference>
<evidence type="ECO:0000256" key="4">
    <source>
        <dbReference type="SAM" id="Coils"/>
    </source>
</evidence>
<keyword evidence="7" id="KW-1185">Reference proteome</keyword>
<dbReference type="PATRIC" id="fig|476652.3.peg.476"/>
<dbReference type="SUPFAM" id="SSF52540">
    <property type="entry name" value="P-loop containing nucleoside triphosphate hydrolases"/>
    <property type="match status" value="2"/>
</dbReference>
<dbReference type="Pfam" id="PF13476">
    <property type="entry name" value="AAA_23"/>
    <property type="match status" value="1"/>
</dbReference>
<reference evidence="6 7" key="1">
    <citation type="submission" date="2015-06" db="EMBL/GenBank/DDBJ databases">
        <title>Draft genome of the moderately acidophilic sulfate reducer Candidatus Desulfosporosinus acididurans strain M1.</title>
        <authorList>
            <person name="Poehlein A."/>
            <person name="Petzsch P."/>
            <person name="Johnson B.D."/>
            <person name="Schloemann M."/>
            <person name="Daniel R."/>
            <person name="Muehling M."/>
        </authorList>
    </citation>
    <scope>NUCLEOTIDE SEQUENCE [LARGE SCALE GENOMIC DNA]</scope>
    <source>
        <strain evidence="6 7">M1</strain>
    </source>
</reference>
<feature type="coiled-coil region" evidence="4">
    <location>
        <begin position="516"/>
        <end position="578"/>
    </location>
</feature>
<feature type="coiled-coil region" evidence="4">
    <location>
        <begin position="946"/>
        <end position="973"/>
    </location>
</feature>
<protein>
    <recommendedName>
        <fullName evidence="3">Nuclease SbcCD subunit C</fullName>
    </recommendedName>
</protein>
<feature type="coiled-coil region" evidence="4">
    <location>
        <begin position="295"/>
        <end position="332"/>
    </location>
</feature>
<dbReference type="Gene3D" id="3.40.50.300">
    <property type="entry name" value="P-loop containing nucleotide triphosphate hydrolases"/>
    <property type="match status" value="2"/>
</dbReference>
<evidence type="ECO:0000313" key="6">
    <source>
        <dbReference type="EMBL" id="KLU67259.1"/>
    </source>
</evidence>
<dbReference type="InterPro" id="IPR038729">
    <property type="entry name" value="Rad50/SbcC_AAA"/>
</dbReference>
<comment type="similarity">
    <text evidence="1">Belongs to the SMC family. SbcC subfamily.</text>
</comment>
<comment type="subunit">
    <text evidence="2">Heterodimer of SbcC and SbcD.</text>
</comment>
<proteinExistence type="inferred from homology"/>
<evidence type="ECO:0000256" key="3">
    <source>
        <dbReference type="ARBA" id="ARBA00013368"/>
    </source>
</evidence>
<keyword evidence="4" id="KW-0175">Coiled coil</keyword>
<evidence type="ECO:0000259" key="5">
    <source>
        <dbReference type="Pfam" id="PF13476"/>
    </source>
</evidence>
<name>A0A0J1FUY9_9FIRM</name>
<organism evidence="6 7">
    <name type="scientific">Desulfosporosinus acididurans</name>
    <dbReference type="NCBI Taxonomy" id="476652"/>
    <lineage>
        <taxon>Bacteria</taxon>
        <taxon>Bacillati</taxon>
        <taxon>Bacillota</taxon>
        <taxon>Clostridia</taxon>
        <taxon>Eubacteriales</taxon>
        <taxon>Desulfitobacteriaceae</taxon>
        <taxon>Desulfosporosinus</taxon>
    </lineage>
</organism>
<dbReference type="STRING" id="476652.DEAC_c04710"/>
<gene>
    <name evidence="6" type="primary">sbcC</name>
    <name evidence="6" type="ORF">DEAC_c04710</name>
</gene>
<dbReference type="GO" id="GO:0016887">
    <property type="term" value="F:ATP hydrolysis activity"/>
    <property type="evidence" value="ECO:0007669"/>
    <property type="project" value="InterPro"/>
</dbReference>
<dbReference type="PANTHER" id="PTHR32114:SF2">
    <property type="entry name" value="ABC TRANSPORTER ABCH.3"/>
    <property type="match status" value="1"/>
</dbReference>
<dbReference type="EMBL" id="LDZY01000002">
    <property type="protein sequence ID" value="KLU67259.1"/>
    <property type="molecule type" value="Genomic_DNA"/>
</dbReference>
<accession>A0A0J1FUY9</accession>
<dbReference type="GO" id="GO:0006302">
    <property type="term" value="P:double-strand break repair"/>
    <property type="evidence" value="ECO:0007669"/>
    <property type="project" value="InterPro"/>
</dbReference>
<feature type="coiled-coil region" evidence="4">
    <location>
        <begin position="831"/>
        <end position="885"/>
    </location>
</feature>
<feature type="coiled-coil region" evidence="4">
    <location>
        <begin position="679"/>
        <end position="773"/>
    </location>
</feature>
<evidence type="ECO:0000256" key="2">
    <source>
        <dbReference type="ARBA" id="ARBA00011322"/>
    </source>
</evidence>
<evidence type="ECO:0000256" key="1">
    <source>
        <dbReference type="ARBA" id="ARBA00006930"/>
    </source>
</evidence>
<dbReference type="Pfam" id="PF13558">
    <property type="entry name" value="SbcC_Walker_B"/>
    <property type="match status" value="1"/>
</dbReference>
<feature type="domain" description="Rad50/SbcC-type AAA" evidence="5">
    <location>
        <begin position="6"/>
        <end position="263"/>
    </location>
</feature>
<dbReference type="InterPro" id="IPR027417">
    <property type="entry name" value="P-loop_NTPase"/>
</dbReference>
<evidence type="ECO:0000313" key="7">
    <source>
        <dbReference type="Proteomes" id="UP000036356"/>
    </source>
</evidence>
<dbReference type="PANTHER" id="PTHR32114">
    <property type="entry name" value="ABC TRANSPORTER ABCH.3"/>
    <property type="match status" value="1"/>
</dbReference>
<sequence length="1204" mass="137365">MRPICLRIAGLNSFREVQEINFTKLCETGVFGIFGSTGSGKSTILDAMTLALYGTVERAANNTQGILNQGEDKLTVEYTFCLAAGNRRITYRAERAYRRSGDRTVKASTCRFVEIQGDTELVLASKADEMTKKVEEVLGLTVEDFTRAVVLPQGKFAEFLTIKPKDRRLMLERLFSLEAYGRNLTARLSEQADSARFHLNGVEQRLQGLGDASAEQVSMAEKEFETARIASEQSLGYLERIKQEFEQAKELWGLQEQLHQVQEREFRRSAVKPEMDKLSEKLALAERAEKLRPILEDLRLAEKRLREAQEDEETARKKLAQARAKKEQAEQLWLEINHQRLEKEPSFLRQLEQLEQAKRLETEIQNRSLKLSQTRQQYSDLDRKRKGLEQAFRETLEKKRAFEKRLQEGRSKLSQITVDPAQRAKVNASVQALEAYEIVSKQVSDLERDFEESTTEIKSVKTQEVNLAREVKTAREVVTRLKETLAMRAEHPPIREEMLSRQAQDLERSRHGIINVGRAEAEKQEAEGRLKEISLECQRAGADLNGYAQEQKLLCAEINRLKESVEAKKAYVKELEQKYRSKILAESLLEGDPCPVCGSLHHPSPALRVQDGIIEEANKDLEEIGKQLQDLEKLEAEKATRLAVARAQLAAKQDLEKNQSQLLADKLTEVKNYREGLPLADKNLTVEELNRLLQKQEENLEVQRQCLKDWNQEQEQLMHQLESAQHNLDGIEEAWHKLQAKSAAVTGMGSEIQNRLNQILQEQSKRQKDLENLRGHILTSEIRLLQDQYSRWDQVTRNLSQELTQVETELGKINADQEKLLGEKTACELDLQNLRTLGSEASRTLEELKLQCEAITGGKPAQERLEKVKEELAQVVTAEERLKKDYEQGKEVWLQSEQAFAVNGKSLELAHEAAELIQLKLKQALIASQFSSVEAVQSALCELSDRRNMEQRVSEFQQEGLLLEQKREDLEKRLRGRSLQSEEWLAWPIVLKEAEKVYTEAVEKRGASLQRLNKLKEEHEEWLRLEGERQALTHRLNLLKSLQNVFKGNGFIEFLAQEQLANVSRDASERLKQLTNQRYALEVDTEGGFVMRDDANGGVRRPVSSLSGGETFLTALALALALSTQIQLRGESPLEFFFLDEGFGTLDPHLLETVMNTLEKLRFQNIAIGIISHVPELRNRLARRLLVSPAEAGGVGSKVKLEIE</sequence>
<dbReference type="RefSeq" id="WP_047808424.1">
    <property type="nucleotide sequence ID" value="NZ_LDZY01000002.1"/>
</dbReference>
<comment type="caution">
    <text evidence="6">The sequence shown here is derived from an EMBL/GenBank/DDBJ whole genome shotgun (WGS) entry which is preliminary data.</text>
</comment>
<feature type="coiled-coil region" evidence="4">
    <location>
        <begin position="357"/>
        <end position="405"/>
    </location>
</feature>